<sequence>MQFSEAFSSMGYNLENKRQDWSAEKDKGVCISLWSKETDWKTLTMDSRLHAGDNQIWKDKPGNKKRIVHARRALDEFDGWIDVVKIDGEPGVSYGTASPWIPEERKGYRWRVTDIDEHTGHIRMQAQKPDS</sequence>
<gene>
    <name evidence="1" type="ORF">RB602_14960</name>
</gene>
<dbReference type="AlphaFoldDB" id="A0AA97HZU4"/>
<name>A0AA97HZU4_9SPHN</name>
<keyword evidence="2" id="KW-1185">Reference proteome</keyword>
<protein>
    <submittedName>
        <fullName evidence="1">Uncharacterized protein</fullName>
    </submittedName>
</protein>
<organism evidence="1 2">
    <name type="scientific">Alterisphingorhabdus coralli</name>
    <dbReference type="NCBI Taxonomy" id="3071408"/>
    <lineage>
        <taxon>Bacteria</taxon>
        <taxon>Pseudomonadati</taxon>
        <taxon>Pseudomonadota</taxon>
        <taxon>Alphaproteobacteria</taxon>
        <taxon>Sphingomonadales</taxon>
        <taxon>Sphingomonadaceae</taxon>
        <taxon>Alterisphingorhabdus (ex Yan et al. 2024)</taxon>
    </lineage>
</organism>
<dbReference type="KEGG" id="acoa:RB602_14960"/>
<dbReference type="Proteomes" id="UP001302429">
    <property type="component" value="Chromosome"/>
</dbReference>
<accession>A0AA97HZU4</accession>
<dbReference type="RefSeq" id="WP_317081719.1">
    <property type="nucleotide sequence ID" value="NZ_CP136594.1"/>
</dbReference>
<evidence type="ECO:0000313" key="2">
    <source>
        <dbReference type="Proteomes" id="UP001302429"/>
    </source>
</evidence>
<dbReference type="EMBL" id="CP136594">
    <property type="protein sequence ID" value="WOE75109.1"/>
    <property type="molecule type" value="Genomic_DNA"/>
</dbReference>
<reference evidence="1 2" key="1">
    <citation type="submission" date="2023-10" db="EMBL/GenBank/DDBJ databases">
        <title>Complete genome sequence of a Sphingomonadaceae bacterium.</title>
        <authorList>
            <person name="Yan C."/>
        </authorList>
    </citation>
    <scope>NUCLEOTIDE SEQUENCE [LARGE SCALE GENOMIC DNA]</scope>
    <source>
        <strain evidence="1 2">SCSIO 66989</strain>
    </source>
</reference>
<evidence type="ECO:0000313" key="1">
    <source>
        <dbReference type="EMBL" id="WOE75109.1"/>
    </source>
</evidence>
<proteinExistence type="predicted"/>